<dbReference type="PANTHER" id="PTHR30126">
    <property type="entry name" value="HTH-TYPE TRANSCRIPTIONAL REGULATOR"/>
    <property type="match status" value="1"/>
</dbReference>
<comment type="similarity">
    <text evidence="1">Belongs to the LysR transcriptional regulatory family.</text>
</comment>
<accession>A0A376D9L2</accession>
<dbReference type="Gene3D" id="1.10.10.10">
    <property type="entry name" value="Winged helix-like DNA-binding domain superfamily/Winged helix DNA-binding domain"/>
    <property type="match status" value="1"/>
</dbReference>
<dbReference type="PRINTS" id="PR00039">
    <property type="entry name" value="HTHLYSR"/>
</dbReference>
<dbReference type="SUPFAM" id="SSF46785">
    <property type="entry name" value="Winged helix' DNA-binding domain"/>
    <property type="match status" value="1"/>
</dbReference>
<dbReference type="Pfam" id="PF03466">
    <property type="entry name" value="LysR_substrate"/>
    <property type="match status" value="1"/>
</dbReference>
<evidence type="ECO:0000256" key="4">
    <source>
        <dbReference type="ARBA" id="ARBA00023163"/>
    </source>
</evidence>
<dbReference type="PANTHER" id="PTHR30126:SF2">
    <property type="entry name" value="HTH-TYPE TRANSCRIPTIONAL REGULATOR YJIE"/>
    <property type="match status" value="1"/>
</dbReference>
<dbReference type="InterPro" id="IPR005119">
    <property type="entry name" value="LysR_subst-bd"/>
</dbReference>
<proteinExistence type="inferred from homology"/>
<dbReference type="Gene3D" id="3.40.190.10">
    <property type="entry name" value="Periplasmic binding protein-like II"/>
    <property type="match status" value="2"/>
</dbReference>
<dbReference type="STRING" id="93378.A9798_02310"/>
<evidence type="ECO:0000256" key="3">
    <source>
        <dbReference type="ARBA" id="ARBA00023125"/>
    </source>
</evidence>
<keyword evidence="3" id="KW-0238">DNA-binding</keyword>
<reference evidence="6 7" key="1">
    <citation type="submission" date="2018-06" db="EMBL/GenBank/DDBJ databases">
        <authorList>
            <consortium name="Pathogen Informatics"/>
            <person name="Doyle S."/>
        </authorList>
    </citation>
    <scope>NUCLEOTIDE SEQUENCE [LARGE SCALE GENOMIC DNA]</scope>
    <source>
        <strain evidence="6 7">NCTC12121</strain>
    </source>
</reference>
<dbReference type="AlphaFoldDB" id="A0A376D9L2"/>
<dbReference type="GO" id="GO:0003700">
    <property type="term" value="F:DNA-binding transcription factor activity"/>
    <property type="evidence" value="ECO:0007669"/>
    <property type="project" value="InterPro"/>
</dbReference>
<evidence type="ECO:0000259" key="5">
    <source>
        <dbReference type="PROSITE" id="PS50931"/>
    </source>
</evidence>
<evidence type="ECO:0000313" key="7">
    <source>
        <dbReference type="Proteomes" id="UP000255248"/>
    </source>
</evidence>
<evidence type="ECO:0000256" key="2">
    <source>
        <dbReference type="ARBA" id="ARBA00023015"/>
    </source>
</evidence>
<dbReference type="EMBL" id="UFXZ01000001">
    <property type="protein sequence ID" value="STC84120.1"/>
    <property type="molecule type" value="Genomic_DNA"/>
</dbReference>
<dbReference type="PROSITE" id="PS50931">
    <property type="entry name" value="HTH_LYSR"/>
    <property type="match status" value="1"/>
</dbReference>
<sequence length="315" mass="35634">MHKVDQGEKRMEMGWLEDFLALAELRNFSRAAANRHITQPAFGRHIRALEESVGQQLVDRSTTPVTLTPAGYQFRLLAHAMVNQWREGLNRINECPPLLLHPVRFSTPHALSSPFLLDLVAAVGAAEASTLPFAVDILRVDYAVEALIEGACDFLLGFDNHALLQPPFDNLLLGHGEMLLVGAPGPDGRARFTPGEQPVPVLRYPPDAYSARMVERLMPQHPFAAQPMFEASLCDLHRRMALRGHGLTWLADCQIHAELSEGRLVAVDRQRWRVPYQIRLYRNRARLHQRAEAFWQRLAARIARGERFWPPADTI</sequence>
<dbReference type="InterPro" id="IPR000847">
    <property type="entry name" value="LysR_HTH_N"/>
</dbReference>
<dbReference type="Pfam" id="PF00126">
    <property type="entry name" value="HTH_1"/>
    <property type="match status" value="1"/>
</dbReference>
<keyword evidence="2" id="KW-0805">Transcription regulation</keyword>
<dbReference type="GO" id="GO:0000976">
    <property type="term" value="F:transcription cis-regulatory region binding"/>
    <property type="evidence" value="ECO:0007669"/>
    <property type="project" value="TreeGrafter"/>
</dbReference>
<name>A0A376D9L2_9GAMM</name>
<dbReference type="SUPFAM" id="SSF53850">
    <property type="entry name" value="Periplasmic binding protein-like II"/>
    <property type="match status" value="1"/>
</dbReference>
<dbReference type="InterPro" id="IPR036390">
    <property type="entry name" value="WH_DNA-bd_sf"/>
</dbReference>
<evidence type="ECO:0000256" key="1">
    <source>
        <dbReference type="ARBA" id="ARBA00009437"/>
    </source>
</evidence>
<dbReference type="InterPro" id="IPR036388">
    <property type="entry name" value="WH-like_DNA-bd_sf"/>
</dbReference>
<keyword evidence="4" id="KW-0804">Transcription</keyword>
<gene>
    <name evidence="6" type="primary">qseD_1</name>
    <name evidence="6" type="ORF">NCTC12121_00463</name>
</gene>
<evidence type="ECO:0000313" key="6">
    <source>
        <dbReference type="EMBL" id="STC84120.1"/>
    </source>
</evidence>
<dbReference type="Proteomes" id="UP000255248">
    <property type="component" value="Unassembled WGS sequence"/>
</dbReference>
<protein>
    <submittedName>
        <fullName evidence="6">Quorum-sensing regulator protein D</fullName>
    </submittedName>
</protein>
<feature type="domain" description="HTH lysR-type" evidence="5">
    <location>
        <begin position="11"/>
        <end position="68"/>
    </location>
</feature>
<organism evidence="6 7">
    <name type="scientific">Edwardsiella hoshinae</name>
    <dbReference type="NCBI Taxonomy" id="93378"/>
    <lineage>
        <taxon>Bacteria</taxon>
        <taxon>Pseudomonadati</taxon>
        <taxon>Pseudomonadota</taxon>
        <taxon>Gammaproteobacteria</taxon>
        <taxon>Enterobacterales</taxon>
        <taxon>Hafniaceae</taxon>
        <taxon>Edwardsiella</taxon>
    </lineage>
</organism>